<sequence>MPMTPDSLVNDTKQLLSLPKVLLKANELLNSDRSDADDLGTLVGHDPALAAQVLKLANSASYRRSRAVDNLTQATTVLGTDGLRNLIYASKSAEIFDGISSELIDMTSFFHRSIYVAALAKRLAVICKMGRGDDQYLSGLFNDIGKLVLYSQQPALAEEILRQSEVSKTPIPELENTKLSFTSAEVSAALLRQWHLPETIWGPIARLHCRSLTTMKDETMLLRLAISITDSIEPELKNTIPPEQIALPTDLLVYFDLDEVEIGVAVMAANSECDDVLAIINQQGPMFC</sequence>
<accession>A0A8J2U226</accession>
<dbReference type="InterPro" id="IPR052340">
    <property type="entry name" value="RNase_Y/CdgJ"/>
</dbReference>
<dbReference type="Gene3D" id="1.10.3210.10">
    <property type="entry name" value="Hypothetical protein af1432"/>
    <property type="match status" value="1"/>
</dbReference>
<protein>
    <submittedName>
        <fullName evidence="2">Histidine kinase</fullName>
    </submittedName>
</protein>
<dbReference type="GO" id="GO:0016301">
    <property type="term" value="F:kinase activity"/>
    <property type="evidence" value="ECO:0007669"/>
    <property type="project" value="UniProtKB-KW"/>
</dbReference>
<dbReference type="SUPFAM" id="SSF109604">
    <property type="entry name" value="HD-domain/PDEase-like"/>
    <property type="match status" value="1"/>
</dbReference>
<evidence type="ECO:0000259" key="1">
    <source>
        <dbReference type="PROSITE" id="PS51833"/>
    </source>
</evidence>
<dbReference type="Proteomes" id="UP000619743">
    <property type="component" value="Unassembled WGS sequence"/>
</dbReference>
<dbReference type="PANTHER" id="PTHR33525:SF3">
    <property type="entry name" value="RIBONUCLEASE Y"/>
    <property type="match status" value="1"/>
</dbReference>
<evidence type="ECO:0000313" key="3">
    <source>
        <dbReference type="Proteomes" id="UP000619743"/>
    </source>
</evidence>
<keyword evidence="3" id="KW-1185">Reference proteome</keyword>
<proteinExistence type="predicted"/>
<dbReference type="AlphaFoldDB" id="A0A8J2U226"/>
<keyword evidence="2" id="KW-0808">Transferase</keyword>
<organism evidence="2 3">
    <name type="scientific">Neiella marina</name>
    <dbReference type="NCBI Taxonomy" id="508461"/>
    <lineage>
        <taxon>Bacteria</taxon>
        <taxon>Pseudomonadati</taxon>
        <taxon>Pseudomonadota</taxon>
        <taxon>Gammaproteobacteria</taxon>
        <taxon>Alteromonadales</taxon>
        <taxon>Echinimonadaceae</taxon>
        <taxon>Neiella</taxon>
    </lineage>
</organism>
<comment type="caution">
    <text evidence="2">The sequence shown here is derived from an EMBL/GenBank/DDBJ whole genome shotgun (WGS) entry which is preliminary data.</text>
</comment>
<keyword evidence="2" id="KW-0418">Kinase</keyword>
<feature type="domain" description="HDOD" evidence="1">
    <location>
        <begin position="15"/>
        <end position="210"/>
    </location>
</feature>
<dbReference type="EMBL" id="BMDX01000001">
    <property type="protein sequence ID" value="GGA64748.1"/>
    <property type="molecule type" value="Genomic_DNA"/>
</dbReference>
<gene>
    <name evidence="2" type="ORF">GCM10011369_02630</name>
</gene>
<dbReference type="PANTHER" id="PTHR33525">
    <property type="match status" value="1"/>
</dbReference>
<dbReference type="Pfam" id="PF08668">
    <property type="entry name" value="HDOD"/>
    <property type="match status" value="1"/>
</dbReference>
<name>A0A8J2U226_9GAMM</name>
<reference evidence="3" key="1">
    <citation type="journal article" date="2019" name="Int. J. Syst. Evol. Microbiol.">
        <title>The Global Catalogue of Microorganisms (GCM) 10K type strain sequencing project: providing services to taxonomists for standard genome sequencing and annotation.</title>
        <authorList>
            <consortium name="The Broad Institute Genomics Platform"/>
            <consortium name="The Broad Institute Genome Sequencing Center for Infectious Disease"/>
            <person name="Wu L."/>
            <person name="Ma J."/>
        </authorList>
    </citation>
    <scope>NUCLEOTIDE SEQUENCE [LARGE SCALE GENOMIC DNA]</scope>
    <source>
        <strain evidence="3">CGMCC 1.10130</strain>
    </source>
</reference>
<dbReference type="InterPro" id="IPR013976">
    <property type="entry name" value="HDOD"/>
</dbReference>
<evidence type="ECO:0000313" key="2">
    <source>
        <dbReference type="EMBL" id="GGA64748.1"/>
    </source>
</evidence>
<dbReference type="PROSITE" id="PS51833">
    <property type="entry name" value="HDOD"/>
    <property type="match status" value="1"/>
</dbReference>